<sequence length="82" mass="9711">MSSESNAVPVSDYASSSEEENLPETTQKNKKIRGKDMVVNNIFIVQMIEKIVKLKFIYFTMIRMMKLNYGKMEHIYTWKQKK</sequence>
<protein>
    <submittedName>
        <fullName evidence="2">Uncharacterized protein</fullName>
    </submittedName>
</protein>
<organism evidence="2 3">
    <name type="scientific">Brachionus plicatilis</name>
    <name type="common">Marine rotifer</name>
    <name type="synonym">Brachionus muelleri</name>
    <dbReference type="NCBI Taxonomy" id="10195"/>
    <lineage>
        <taxon>Eukaryota</taxon>
        <taxon>Metazoa</taxon>
        <taxon>Spiralia</taxon>
        <taxon>Gnathifera</taxon>
        <taxon>Rotifera</taxon>
        <taxon>Eurotatoria</taxon>
        <taxon>Monogononta</taxon>
        <taxon>Pseudotrocha</taxon>
        <taxon>Ploima</taxon>
        <taxon>Brachionidae</taxon>
        <taxon>Brachionus</taxon>
    </lineage>
</organism>
<feature type="region of interest" description="Disordered" evidence="1">
    <location>
        <begin position="1"/>
        <end position="30"/>
    </location>
</feature>
<dbReference type="Proteomes" id="UP000276133">
    <property type="component" value="Unassembled WGS sequence"/>
</dbReference>
<evidence type="ECO:0000313" key="2">
    <source>
        <dbReference type="EMBL" id="RNA22661.1"/>
    </source>
</evidence>
<name>A0A3M7RGL9_BRAPC</name>
<evidence type="ECO:0000313" key="3">
    <source>
        <dbReference type="Proteomes" id="UP000276133"/>
    </source>
</evidence>
<comment type="caution">
    <text evidence="2">The sequence shown here is derived from an EMBL/GenBank/DDBJ whole genome shotgun (WGS) entry which is preliminary data.</text>
</comment>
<dbReference type="EMBL" id="REGN01003416">
    <property type="protein sequence ID" value="RNA22661.1"/>
    <property type="molecule type" value="Genomic_DNA"/>
</dbReference>
<evidence type="ECO:0000256" key="1">
    <source>
        <dbReference type="SAM" id="MobiDB-lite"/>
    </source>
</evidence>
<accession>A0A3M7RGL9</accession>
<gene>
    <name evidence="2" type="ORF">BpHYR1_025098</name>
</gene>
<proteinExistence type="predicted"/>
<dbReference type="AlphaFoldDB" id="A0A3M7RGL9"/>
<keyword evidence="3" id="KW-1185">Reference proteome</keyword>
<reference evidence="2 3" key="1">
    <citation type="journal article" date="2018" name="Sci. Rep.">
        <title>Genomic signatures of local adaptation to the degree of environmental predictability in rotifers.</title>
        <authorList>
            <person name="Franch-Gras L."/>
            <person name="Hahn C."/>
            <person name="Garcia-Roger E.M."/>
            <person name="Carmona M.J."/>
            <person name="Serra M."/>
            <person name="Gomez A."/>
        </authorList>
    </citation>
    <scope>NUCLEOTIDE SEQUENCE [LARGE SCALE GENOMIC DNA]</scope>
    <source>
        <strain evidence="2">HYR1</strain>
    </source>
</reference>
<feature type="compositionally biased region" description="Polar residues" evidence="1">
    <location>
        <begin position="1"/>
        <end position="16"/>
    </location>
</feature>